<dbReference type="WBParaSite" id="Gr19_v10_g10241.t1">
    <property type="protein sequence ID" value="Gr19_v10_g10241.t1"/>
    <property type="gene ID" value="Gr19_v10_g10241"/>
</dbReference>
<evidence type="ECO:0000256" key="1">
    <source>
        <dbReference type="SAM" id="SignalP"/>
    </source>
</evidence>
<reference evidence="3" key="1">
    <citation type="submission" date="2022-11" db="UniProtKB">
        <authorList>
            <consortium name="WormBaseParasite"/>
        </authorList>
    </citation>
    <scope>IDENTIFICATION</scope>
</reference>
<feature type="chain" id="PRO_5037171946" evidence="1">
    <location>
        <begin position="19"/>
        <end position="70"/>
    </location>
</feature>
<evidence type="ECO:0000313" key="2">
    <source>
        <dbReference type="Proteomes" id="UP000887572"/>
    </source>
</evidence>
<protein>
    <submittedName>
        <fullName evidence="3">Uncharacterized protein</fullName>
    </submittedName>
</protein>
<keyword evidence="1" id="KW-0732">Signal</keyword>
<feature type="signal peptide" evidence="1">
    <location>
        <begin position="1"/>
        <end position="18"/>
    </location>
</feature>
<sequence length="70" mass="7571">MAKTIANILALVLVIVLALNICNVCSMPQQHNSLSNDLFRVVGNHAMAKVPDVSTHQMMSALGRKLSGRK</sequence>
<proteinExistence type="predicted"/>
<accession>A0A914GPK3</accession>
<organism evidence="2 3">
    <name type="scientific">Globodera rostochiensis</name>
    <name type="common">Golden nematode worm</name>
    <name type="synonym">Heterodera rostochiensis</name>
    <dbReference type="NCBI Taxonomy" id="31243"/>
    <lineage>
        <taxon>Eukaryota</taxon>
        <taxon>Metazoa</taxon>
        <taxon>Ecdysozoa</taxon>
        <taxon>Nematoda</taxon>
        <taxon>Chromadorea</taxon>
        <taxon>Rhabditida</taxon>
        <taxon>Tylenchina</taxon>
        <taxon>Tylenchomorpha</taxon>
        <taxon>Tylenchoidea</taxon>
        <taxon>Heteroderidae</taxon>
        <taxon>Heteroderinae</taxon>
        <taxon>Globodera</taxon>
    </lineage>
</organism>
<dbReference type="AlphaFoldDB" id="A0A914GPK3"/>
<keyword evidence="2" id="KW-1185">Reference proteome</keyword>
<dbReference type="Proteomes" id="UP000887572">
    <property type="component" value="Unplaced"/>
</dbReference>
<name>A0A914GPK3_GLORO</name>
<evidence type="ECO:0000313" key="3">
    <source>
        <dbReference type="WBParaSite" id="Gr19_v10_g10241.t1"/>
    </source>
</evidence>